<sequence length="695" mass="73053">MFTGIDEVDWASLRHAYGSAEDVPALLRGLASADRDERETALDGMYGAVHHQGDVYDSTLACVPFLLALVASGEVADRAGIVELLVSIGGEGREDGVPGPAGLPVGDSAHAAADGDLCARAAVGVRAGAEVFVRLAGDADPSVRRAAPTALVGFLDEPARVLALLRERCALERDDRVLQALTESLGVFVRRRPGHAAGALELLTTLSSEPYAPGPRLAALGQLVACAPDHLPVDLVPAAVGLLRERSARRSAGRDGVGCPHSDTLASRLRRLRPSDDEGSQLLRTLHRGLGDRLDLRKALLRGQLTSPDVVDRCNAVWMAAGLLREWRADWAEPVSLIGAQLRFEEGRLREAAVSVLEDLHTLAAPAADDLAALVASRPDLWVRRWERGAPTLGGPLKALARSGDRRAVPVLSEVLDGPVVPDDLGYAIGPLGRSAASLAPALRRRLGETPLDSPGVFERAVPLLSAVAALRDAEAVPEVLRVLRGVPAGARLRDAVVESAVRALDAVGKEGAGAHAPEVIPVLRQLLATEYAAVAAGPLWSVEGDASAVLPVLTAELAEGRPRRRAAAGALARLGPAAARALAELRRTVRADDLWERVAAACAVWRISGDADLSAPVLRAAWTQNPYTRRTITSCLAALGPAGVPLHDLVRAEVTARRRHLAVRGGGRGSQDVLDDERLVRACGEVLAGASGME</sequence>
<reference evidence="1 2" key="1">
    <citation type="submission" date="2015-10" db="EMBL/GenBank/DDBJ databases">
        <title>Draft genome sequence of Streptomyces griseorubiginosus DSM 40469, type strain for the species Streptomyces griseorubiginosus.</title>
        <authorList>
            <person name="Ruckert C."/>
            <person name="Winkler A."/>
            <person name="Kalinowski J."/>
            <person name="Kampfer P."/>
            <person name="Glaeser S."/>
        </authorList>
    </citation>
    <scope>NUCLEOTIDE SEQUENCE [LARGE SCALE GENOMIC DNA]</scope>
    <source>
        <strain evidence="1 2">DSM 40469</strain>
    </source>
</reference>
<dbReference type="AlphaFoldDB" id="A0A101RYI7"/>
<comment type="caution">
    <text evidence="1">The sequence shown here is derived from an EMBL/GenBank/DDBJ whole genome shotgun (WGS) entry which is preliminary data.</text>
</comment>
<dbReference type="RefSeq" id="WP_062240779.1">
    <property type="nucleotide sequence ID" value="NZ_JBPJFL010000002.1"/>
</dbReference>
<dbReference type="InterPro" id="IPR011989">
    <property type="entry name" value="ARM-like"/>
</dbReference>
<accession>A0A101RYI7</accession>
<dbReference type="GO" id="GO:0016829">
    <property type="term" value="F:lyase activity"/>
    <property type="evidence" value="ECO:0007669"/>
    <property type="project" value="UniProtKB-KW"/>
</dbReference>
<organism evidence="1 2">
    <name type="scientific">Streptomyces griseorubiginosus</name>
    <dbReference type="NCBI Taxonomy" id="67304"/>
    <lineage>
        <taxon>Bacteria</taxon>
        <taxon>Bacillati</taxon>
        <taxon>Actinomycetota</taxon>
        <taxon>Actinomycetes</taxon>
        <taxon>Kitasatosporales</taxon>
        <taxon>Streptomycetaceae</taxon>
        <taxon>Streptomyces</taxon>
    </lineage>
</organism>
<dbReference type="EMBL" id="LMWV01000020">
    <property type="protein sequence ID" value="KUN64068.1"/>
    <property type="molecule type" value="Genomic_DNA"/>
</dbReference>
<evidence type="ECO:0000313" key="2">
    <source>
        <dbReference type="Proteomes" id="UP000054375"/>
    </source>
</evidence>
<keyword evidence="1" id="KW-0456">Lyase</keyword>
<dbReference type="Proteomes" id="UP000054375">
    <property type="component" value="Unassembled WGS sequence"/>
</dbReference>
<name>A0A101RYI7_9ACTN</name>
<dbReference type="InterPro" id="IPR016024">
    <property type="entry name" value="ARM-type_fold"/>
</dbReference>
<dbReference type="SUPFAM" id="SSF48371">
    <property type="entry name" value="ARM repeat"/>
    <property type="match status" value="1"/>
</dbReference>
<dbReference type="Gene3D" id="1.25.10.10">
    <property type="entry name" value="Leucine-rich Repeat Variant"/>
    <property type="match status" value="1"/>
</dbReference>
<evidence type="ECO:0000313" key="1">
    <source>
        <dbReference type="EMBL" id="KUN64068.1"/>
    </source>
</evidence>
<proteinExistence type="predicted"/>
<gene>
    <name evidence="1" type="ORF">AQJ54_23775</name>
</gene>
<keyword evidence="2" id="KW-1185">Reference proteome</keyword>
<protein>
    <submittedName>
        <fullName evidence="1">PBS lyase</fullName>
    </submittedName>
</protein>